<protein>
    <submittedName>
        <fullName evidence="1">TIGR03089 family protein</fullName>
    </submittedName>
</protein>
<dbReference type="OrthoDB" id="3396763at2"/>
<accession>A0A5C8NCU8</accession>
<dbReference type="SUPFAM" id="SSF56801">
    <property type="entry name" value="Acetyl-CoA synthetase-like"/>
    <property type="match status" value="1"/>
</dbReference>
<organism evidence="1 2">
    <name type="scientific">Aeromicrobium terrae</name>
    <dbReference type="NCBI Taxonomy" id="2498846"/>
    <lineage>
        <taxon>Bacteria</taxon>
        <taxon>Bacillati</taxon>
        <taxon>Actinomycetota</taxon>
        <taxon>Actinomycetes</taxon>
        <taxon>Propionibacteriales</taxon>
        <taxon>Nocardioidaceae</taxon>
        <taxon>Aeromicrobium</taxon>
    </lineage>
</organism>
<dbReference type="NCBIfam" id="TIGR03089">
    <property type="entry name" value="TIGR03089 family protein"/>
    <property type="match status" value="1"/>
</dbReference>
<reference evidence="1 2" key="1">
    <citation type="submission" date="2019-06" db="EMBL/GenBank/DDBJ databases">
        <title>Aeromicrobium sp. nov., isolated from a maize field.</title>
        <authorList>
            <person name="Lin S.-Y."/>
            <person name="Tsai C.-F."/>
            <person name="Young C.-C."/>
        </authorList>
    </citation>
    <scope>NUCLEOTIDE SEQUENCE [LARGE SCALE GENOMIC DNA]</scope>
    <source>
        <strain evidence="1 2">CC-CFT486</strain>
    </source>
</reference>
<keyword evidence="2" id="KW-1185">Reference proteome</keyword>
<sequence length="253" mass="26473">MTYLELHACSLSQVKPNSKIPGFLGVSPTLTGVPTLDRLLDALPQPAAPFLTYYDQATGERVELSGVTTANWVAKTSNFLVEDLDAAPGSRVRIGLPSHWLRFVWLLSCWTVGAAVVDVEADIGVSGPDLVADEPLRVAASLRPLGARFAEPPEGFLDLGAEVPPHGDVFLALDPPTAQTVAIDLDGEELTHAELASGTAPSAERLLVEPGTVRRDADLLVAAALGGGSLVLVTSATPDALTGVADQERARIA</sequence>
<dbReference type="InterPro" id="IPR017523">
    <property type="entry name" value="Rv3268"/>
</dbReference>
<comment type="caution">
    <text evidence="1">The sequence shown here is derived from an EMBL/GenBank/DDBJ whole genome shotgun (WGS) entry which is preliminary data.</text>
</comment>
<evidence type="ECO:0000313" key="2">
    <source>
        <dbReference type="Proteomes" id="UP000321571"/>
    </source>
</evidence>
<evidence type="ECO:0000313" key="1">
    <source>
        <dbReference type="EMBL" id="TXL57332.1"/>
    </source>
</evidence>
<gene>
    <name evidence="1" type="ORF">FHP06_14950</name>
</gene>
<proteinExistence type="predicted"/>
<name>A0A5C8NCU8_9ACTN</name>
<dbReference type="EMBL" id="VDUX01000008">
    <property type="protein sequence ID" value="TXL57332.1"/>
    <property type="molecule type" value="Genomic_DNA"/>
</dbReference>
<dbReference type="Proteomes" id="UP000321571">
    <property type="component" value="Unassembled WGS sequence"/>
</dbReference>
<dbReference type="AlphaFoldDB" id="A0A5C8NCU8"/>